<sequence length="70" mass="8095">MIYYDYFCYFISIPIISLPVNFILFWLTIHSFGPSATLSLPLTYFLTLSFLVPLVHPLEKKATCFVSARL</sequence>
<dbReference type="RefSeq" id="XP_025520959.1">
    <property type="nucleotide sequence ID" value="XM_025656649.1"/>
</dbReference>
<keyword evidence="1" id="KW-0812">Transmembrane</keyword>
<keyword evidence="1" id="KW-1133">Transmembrane helix</keyword>
<proteinExistence type="predicted"/>
<protein>
    <submittedName>
        <fullName evidence="2">Uncharacterized protein</fullName>
    </submittedName>
</protein>
<gene>
    <name evidence="2" type="ORF">BO85DRAFT_386942</name>
</gene>
<evidence type="ECO:0000256" key="1">
    <source>
        <dbReference type="SAM" id="Phobius"/>
    </source>
</evidence>
<name>A0A8G1VSK8_9EURO</name>
<keyword evidence="3" id="KW-1185">Reference proteome</keyword>
<accession>A0A8G1VSK8</accession>
<dbReference type="AlphaFoldDB" id="A0A8G1VSK8"/>
<dbReference type="GeneID" id="37160051"/>
<reference evidence="2 3" key="1">
    <citation type="submission" date="2018-02" db="EMBL/GenBank/DDBJ databases">
        <title>The genomes of Aspergillus section Nigri reveals drivers in fungal speciation.</title>
        <authorList>
            <consortium name="DOE Joint Genome Institute"/>
            <person name="Vesth T.C."/>
            <person name="Nybo J."/>
            <person name="Theobald S."/>
            <person name="Brandl J."/>
            <person name="Frisvad J.C."/>
            <person name="Nielsen K.F."/>
            <person name="Lyhne E.K."/>
            <person name="Kogle M.E."/>
            <person name="Kuo A."/>
            <person name="Riley R."/>
            <person name="Clum A."/>
            <person name="Nolan M."/>
            <person name="Lipzen A."/>
            <person name="Salamov A."/>
            <person name="Henrissat B."/>
            <person name="Wiebenga A."/>
            <person name="De vries R.P."/>
            <person name="Grigoriev I.V."/>
            <person name="Mortensen U.H."/>
            <person name="Andersen M.R."/>
            <person name="Baker S.E."/>
        </authorList>
    </citation>
    <scope>NUCLEOTIDE SEQUENCE [LARGE SCALE GENOMIC DNA]</scope>
    <source>
        <strain evidence="2 3">CBS 112811</strain>
    </source>
</reference>
<evidence type="ECO:0000313" key="2">
    <source>
        <dbReference type="EMBL" id="RAH63037.1"/>
    </source>
</evidence>
<dbReference type="EMBL" id="KZ825054">
    <property type="protein sequence ID" value="RAH63037.1"/>
    <property type="molecule type" value="Genomic_DNA"/>
</dbReference>
<feature type="transmembrane region" description="Helical" evidence="1">
    <location>
        <begin position="7"/>
        <end position="29"/>
    </location>
</feature>
<keyword evidence="1" id="KW-0472">Membrane</keyword>
<feature type="transmembrane region" description="Helical" evidence="1">
    <location>
        <begin position="35"/>
        <end position="55"/>
    </location>
</feature>
<dbReference type="Proteomes" id="UP000249526">
    <property type="component" value="Unassembled WGS sequence"/>
</dbReference>
<organism evidence="2 3">
    <name type="scientific">Aspergillus piperis CBS 112811</name>
    <dbReference type="NCBI Taxonomy" id="1448313"/>
    <lineage>
        <taxon>Eukaryota</taxon>
        <taxon>Fungi</taxon>
        <taxon>Dikarya</taxon>
        <taxon>Ascomycota</taxon>
        <taxon>Pezizomycotina</taxon>
        <taxon>Eurotiomycetes</taxon>
        <taxon>Eurotiomycetidae</taxon>
        <taxon>Eurotiales</taxon>
        <taxon>Aspergillaceae</taxon>
        <taxon>Aspergillus</taxon>
        <taxon>Aspergillus subgen. Circumdati</taxon>
    </lineage>
</organism>
<evidence type="ECO:0000313" key="3">
    <source>
        <dbReference type="Proteomes" id="UP000249526"/>
    </source>
</evidence>